<sequence length="371" mass="43749">MEPLNLKSINLDYWINFNSHLSLPNLAYSTQLNRDFLEAITLNNDEKIEAIFLNFPNRKAYESTFNAKQRFNIFMTTANFGRTTLLRRLEKLTDYQSHTEVEYRMALIKAIENGHIDTVKYLLILQAINRNHNYYELLDKCFGRSIDPNSDPYSPTSSSPQEGRYAQYKIRNIKHEITNCDNEDIARRELFAYVYSLTKAGISITELAQLAHGAIYFGFDQITLYIFSLLIPEHFEIGSWIHYELQEFYRTATDNNRWNIISQLLKLSENLDSPYAFSQLYSITHESTPYILDELFLYVKLRPHKIKTHICDEFLNGDKNILRCMKLERNMNLECIEGFDSDKFHERKKNVLKIMTPQFPEVLINIMIDYC</sequence>
<organism evidence="1">
    <name type="scientific">Hyperionvirus sp</name>
    <dbReference type="NCBI Taxonomy" id="2487770"/>
    <lineage>
        <taxon>Viruses</taxon>
        <taxon>Varidnaviria</taxon>
        <taxon>Bamfordvirae</taxon>
        <taxon>Nucleocytoviricota</taxon>
        <taxon>Megaviricetes</taxon>
        <taxon>Imitervirales</taxon>
        <taxon>Mimiviridae</taxon>
        <taxon>Klosneuvirinae</taxon>
    </lineage>
</organism>
<evidence type="ECO:0000313" key="1">
    <source>
        <dbReference type="EMBL" id="AYV83147.1"/>
    </source>
</evidence>
<accession>A0A3G5A7C9</accession>
<gene>
    <name evidence="1" type="ORF">Hyperionvirus4_112</name>
</gene>
<proteinExistence type="predicted"/>
<reference evidence="1" key="1">
    <citation type="submission" date="2018-10" db="EMBL/GenBank/DDBJ databases">
        <title>Hidden diversity of soil giant viruses.</title>
        <authorList>
            <person name="Schulz F."/>
            <person name="Alteio L."/>
            <person name="Goudeau D."/>
            <person name="Ryan E.M."/>
            <person name="Malmstrom R.R."/>
            <person name="Blanchard J."/>
            <person name="Woyke T."/>
        </authorList>
    </citation>
    <scope>NUCLEOTIDE SEQUENCE</scope>
    <source>
        <strain evidence="1">HYV1</strain>
    </source>
</reference>
<dbReference type="EMBL" id="MK072386">
    <property type="protein sequence ID" value="AYV83147.1"/>
    <property type="molecule type" value="Genomic_DNA"/>
</dbReference>
<name>A0A3G5A7C9_9VIRU</name>
<evidence type="ECO:0008006" key="2">
    <source>
        <dbReference type="Google" id="ProtNLM"/>
    </source>
</evidence>
<protein>
    <recommendedName>
        <fullName evidence="2">Ankyrin repeat protein</fullName>
    </recommendedName>
</protein>